<protein>
    <submittedName>
        <fullName evidence="4">Vacuolar protein-sorting-associated protein 25</fullName>
    </submittedName>
</protein>
<dbReference type="FunCoup" id="K0KIV6">
    <property type="interactions" value="815"/>
</dbReference>
<evidence type="ECO:0000256" key="3">
    <source>
        <dbReference type="ARBA" id="ARBA00022927"/>
    </source>
</evidence>
<reference evidence="4 5" key="1">
    <citation type="journal article" date="2012" name="Eukaryot. Cell">
        <title>Draft genome sequence of Wickerhamomyces ciferrii NRRL Y-1031 F-60-10.</title>
        <authorList>
            <person name="Schneider J."/>
            <person name="Andrea H."/>
            <person name="Blom J."/>
            <person name="Jaenicke S."/>
            <person name="Ruckert C."/>
            <person name="Schorsch C."/>
            <person name="Szczepanowski R."/>
            <person name="Farwick M."/>
            <person name="Goesmann A."/>
            <person name="Puhler A."/>
            <person name="Schaffer S."/>
            <person name="Tauch A."/>
            <person name="Kohler T."/>
            <person name="Brinkrolf K."/>
        </authorList>
    </citation>
    <scope>NUCLEOTIDE SEQUENCE [LARGE SCALE GENOMIC DNA]</scope>
    <source>
        <strain evidence="5">ATCC 14091 / BCRC 22168 / CBS 111 / JCM 3599 / NBRC 0793 / NRRL Y-1031 F-60-10</strain>
    </source>
</reference>
<gene>
    <name evidence="4" type="ORF">BN7_1629</name>
</gene>
<dbReference type="PANTHER" id="PTHR13149">
    <property type="entry name" value="VACUOLAR PROTEIN SORTING-ASSOCIATED PROTEIN VPS25"/>
    <property type="match status" value="1"/>
</dbReference>
<accession>K0KIV6</accession>
<dbReference type="Proteomes" id="UP000009328">
    <property type="component" value="Unassembled WGS sequence"/>
</dbReference>
<dbReference type="InterPro" id="IPR036388">
    <property type="entry name" value="WH-like_DNA-bd_sf"/>
</dbReference>
<evidence type="ECO:0000256" key="1">
    <source>
        <dbReference type="ARBA" id="ARBA00009674"/>
    </source>
</evidence>
<dbReference type="Gene3D" id="1.10.10.10">
    <property type="entry name" value="Winged helix-like DNA-binding domain superfamily/Winged helix DNA-binding domain"/>
    <property type="match status" value="1"/>
</dbReference>
<dbReference type="GO" id="GO:0000814">
    <property type="term" value="C:ESCRT II complex"/>
    <property type="evidence" value="ECO:0007669"/>
    <property type="project" value="InterPro"/>
</dbReference>
<keyword evidence="2" id="KW-0813">Transport</keyword>
<dbReference type="SUPFAM" id="SSF46785">
    <property type="entry name" value="Winged helix' DNA-binding domain"/>
    <property type="match status" value="2"/>
</dbReference>
<dbReference type="EMBL" id="CAIF01000036">
    <property type="protein sequence ID" value="CCH42087.1"/>
    <property type="molecule type" value="Genomic_DNA"/>
</dbReference>
<dbReference type="AlphaFoldDB" id="K0KIV6"/>
<dbReference type="Gene3D" id="1.10.10.570">
    <property type="entry name" value="Winged helix' DNA-binding domain. Chain C. Domain 1"/>
    <property type="match status" value="1"/>
</dbReference>
<dbReference type="GO" id="GO:0005198">
    <property type="term" value="F:structural molecule activity"/>
    <property type="evidence" value="ECO:0007669"/>
    <property type="project" value="TreeGrafter"/>
</dbReference>
<sequence length="203" mass="23434">MSQYKFPQIYNFPPFFTKQPNEQTWQAQLNNWIQLILSYCKANKVWILNNKGEALSQGNIEDLEESITSLSINQDDGISKDGIFVNNKIQRRLEPQVINEIFQQMVKNNDAFYITKKDQSSVFINFYRPEDWASMILEWIESTGQNGTVLTMYEISQGDLSLNKEFHGIHPVILETALNVLVKRSRAQLLKDEDGKIAGVKIV</sequence>
<dbReference type="eggNOG" id="KOG4068">
    <property type="taxonomic scope" value="Eukaryota"/>
</dbReference>
<dbReference type="InterPro" id="IPR036390">
    <property type="entry name" value="WH_DNA-bd_sf"/>
</dbReference>
<dbReference type="STRING" id="1206466.K0KIV6"/>
<comment type="caution">
    <text evidence="4">The sequence shown here is derived from an EMBL/GenBank/DDBJ whole genome shotgun (WGS) entry which is preliminary data.</text>
</comment>
<dbReference type="InParanoid" id="K0KIV6"/>
<dbReference type="InterPro" id="IPR014041">
    <property type="entry name" value="ESCRT-II_cplx_Vps25-sub_N"/>
</dbReference>
<dbReference type="PANTHER" id="PTHR13149:SF0">
    <property type="entry name" value="VACUOLAR PROTEIN-SORTING-ASSOCIATED PROTEIN 25"/>
    <property type="match status" value="1"/>
</dbReference>
<dbReference type="GO" id="GO:0042803">
    <property type="term" value="F:protein homodimerization activity"/>
    <property type="evidence" value="ECO:0007669"/>
    <property type="project" value="TreeGrafter"/>
</dbReference>
<dbReference type="HOGENOM" id="CLU_087657_1_1_1"/>
<keyword evidence="5" id="KW-1185">Reference proteome</keyword>
<dbReference type="GO" id="GO:0043328">
    <property type="term" value="P:protein transport to vacuole involved in ubiquitin-dependent protein catabolic process via the multivesicular body sorting pathway"/>
    <property type="evidence" value="ECO:0007669"/>
    <property type="project" value="TreeGrafter"/>
</dbReference>
<keyword evidence="3" id="KW-0653">Protein transport</keyword>
<evidence type="ECO:0000313" key="4">
    <source>
        <dbReference type="EMBL" id="CCH42087.1"/>
    </source>
</evidence>
<dbReference type="InterPro" id="IPR008570">
    <property type="entry name" value="ESCRT-II_cplx_Vps25-sub"/>
</dbReference>
<evidence type="ECO:0000313" key="5">
    <source>
        <dbReference type="Proteomes" id="UP000009328"/>
    </source>
</evidence>
<organism evidence="4 5">
    <name type="scientific">Wickerhamomyces ciferrii (strain ATCC 14091 / BCRC 22168 / CBS 111 / JCM 3599 / NBRC 0793 / NRRL Y-1031 F-60-10)</name>
    <name type="common">Yeast</name>
    <name type="synonym">Pichia ciferrii</name>
    <dbReference type="NCBI Taxonomy" id="1206466"/>
    <lineage>
        <taxon>Eukaryota</taxon>
        <taxon>Fungi</taxon>
        <taxon>Dikarya</taxon>
        <taxon>Ascomycota</taxon>
        <taxon>Saccharomycotina</taxon>
        <taxon>Saccharomycetes</taxon>
        <taxon>Phaffomycetales</taxon>
        <taxon>Wickerhamomycetaceae</taxon>
        <taxon>Wickerhamomyces</taxon>
    </lineage>
</organism>
<name>K0KIV6_WICCF</name>
<evidence type="ECO:0000256" key="2">
    <source>
        <dbReference type="ARBA" id="ARBA00022448"/>
    </source>
</evidence>
<comment type="similarity">
    <text evidence="1">Belongs to the VPS25 family.</text>
</comment>
<proteinExistence type="inferred from homology"/>
<dbReference type="Pfam" id="PF05871">
    <property type="entry name" value="ESCRT-II"/>
    <property type="match status" value="1"/>
</dbReference>